<dbReference type="GO" id="GO:0004563">
    <property type="term" value="F:beta-N-acetylhexosaminidase activity"/>
    <property type="evidence" value="ECO:0007669"/>
    <property type="project" value="UniProtKB-ARBA"/>
</dbReference>
<dbReference type="Gene3D" id="1.20.120.670">
    <property type="entry name" value="N-acetyl-b-d-glucoasminidase"/>
    <property type="match status" value="1"/>
</dbReference>
<evidence type="ECO:0000313" key="6">
    <source>
        <dbReference type="Proteomes" id="UP000199612"/>
    </source>
</evidence>
<comment type="similarity">
    <text evidence="1">Belongs to the glycosyl hydrolase 20 family.</text>
</comment>
<accession>A0A1I1GC44</accession>
<protein>
    <submittedName>
        <fullName evidence="5">Glycosyl hydrolase family 20, catalytic domain</fullName>
    </submittedName>
</protein>
<dbReference type="SUPFAM" id="SSF51445">
    <property type="entry name" value="(Trans)glycosidases"/>
    <property type="match status" value="1"/>
</dbReference>
<evidence type="ECO:0000313" key="5">
    <source>
        <dbReference type="EMBL" id="SFC09085.1"/>
    </source>
</evidence>
<keyword evidence="2 5" id="KW-0378">Hydrolase</keyword>
<dbReference type="AlphaFoldDB" id="A0A1I1GC44"/>
<evidence type="ECO:0000256" key="2">
    <source>
        <dbReference type="ARBA" id="ARBA00022801"/>
    </source>
</evidence>
<dbReference type="OrthoDB" id="383771at2"/>
<dbReference type="PANTHER" id="PTHR21040">
    <property type="entry name" value="BCDNA.GH04120"/>
    <property type="match status" value="1"/>
</dbReference>
<organism evidence="5 6">
    <name type="scientific">Alkalibacterium subtropicum</name>
    <dbReference type="NCBI Taxonomy" id="753702"/>
    <lineage>
        <taxon>Bacteria</taxon>
        <taxon>Bacillati</taxon>
        <taxon>Bacillota</taxon>
        <taxon>Bacilli</taxon>
        <taxon>Lactobacillales</taxon>
        <taxon>Carnobacteriaceae</taxon>
        <taxon>Alkalibacterium</taxon>
    </lineage>
</organism>
<dbReference type="EMBL" id="FOLT01000003">
    <property type="protein sequence ID" value="SFC09085.1"/>
    <property type="molecule type" value="Genomic_DNA"/>
</dbReference>
<dbReference type="Pfam" id="PF00728">
    <property type="entry name" value="Glyco_hydro_20"/>
    <property type="match status" value="1"/>
</dbReference>
<sequence length="627" mass="71519">MLQLHFKGEIEGLEKGIDYFKDEFGFEISSDGVVIQLQHDPSSAALATGFDGSEGTIRYTTRNSFFRQLSRWLAFYEKETSFYKEETISFNKVGTMIDVSRNAVLHLDGAKELLRHMAKMGFNQAMLYSEDTYEVAGFPYFGYLRGRYSKEELNALDDYADDLGIEMIPCIQILGHLYQVLQYGTHADIQDTSDVLLVGEPETYAFIEKLITNATAPFRSKRIHIGMDEAFGVGTGRYRQKNGNRDTFDIMNEHVQKVVGITEKLGLEAMMWSDMYYRAGSKTGDYYDQDAEVPEEIIKEIPEVDMVFWDYYHDEPEAYKHFLMKHIEMKQKVIFAGGVWTWNGIAPNYGKSLETTKAALPICKELDIREVFATMWGDDGAETPAIAALPGLQYFADLCYRETVDFEELAVVFENNFGMPFDIFYLLNRLDETPGVELNNLETSAGSKVLLWQDPLLGRFDKVIEGHDLNTYYKDLAEQLRQITNEKKSFRELFALYTRLAFVLSKKAEFGVRMKAAYDKKDRKALSRLAGIAAELTEDLEELRLAHQKAWTTYNKPFGWEVLDIRYGGAVARMKTVSSRLEAYLNGELSVIEELEEDKLLDPSSTTNGLGRGFYRDLASTSKLSGV</sequence>
<dbReference type="STRING" id="753702.SAMN04488102_1032"/>
<evidence type="ECO:0000256" key="1">
    <source>
        <dbReference type="ARBA" id="ARBA00006285"/>
    </source>
</evidence>
<dbReference type="Proteomes" id="UP000199612">
    <property type="component" value="Unassembled WGS sequence"/>
</dbReference>
<dbReference type="PANTHER" id="PTHR21040:SF8">
    <property type="entry name" value="BCDNA.GH04120"/>
    <property type="match status" value="1"/>
</dbReference>
<dbReference type="CDD" id="cd06565">
    <property type="entry name" value="GH20_GcnA-like"/>
    <property type="match status" value="1"/>
</dbReference>
<name>A0A1I1GC44_9LACT</name>
<dbReference type="InterPro" id="IPR017853">
    <property type="entry name" value="GH"/>
</dbReference>
<feature type="domain" description="Glycoside hydrolase family 20 catalytic" evidence="3">
    <location>
        <begin position="144"/>
        <end position="279"/>
    </location>
</feature>
<evidence type="ECO:0000259" key="4">
    <source>
        <dbReference type="Pfam" id="PF18088"/>
    </source>
</evidence>
<reference evidence="6" key="1">
    <citation type="submission" date="2016-10" db="EMBL/GenBank/DDBJ databases">
        <authorList>
            <person name="Varghese N."/>
            <person name="Submissions S."/>
        </authorList>
    </citation>
    <scope>NUCLEOTIDE SEQUENCE [LARGE SCALE GENOMIC DNA]</scope>
    <source>
        <strain evidence="6">DSM 23664</strain>
    </source>
</reference>
<feature type="domain" description="Glycoside Hydrolase 20C C-terminal" evidence="4">
    <location>
        <begin position="423"/>
        <end position="601"/>
    </location>
</feature>
<evidence type="ECO:0000259" key="3">
    <source>
        <dbReference type="Pfam" id="PF00728"/>
    </source>
</evidence>
<dbReference type="GO" id="GO:0005975">
    <property type="term" value="P:carbohydrate metabolic process"/>
    <property type="evidence" value="ECO:0007669"/>
    <property type="project" value="InterPro"/>
</dbReference>
<proteinExistence type="inferred from homology"/>
<gene>
    <name evidence="5" type="ORF">SAMN04488102_1032</name>
</gene>
<dbReference type="Pfam" id="PF18088">
    <property type="entry name" value="Glyco_H_20C_C"/>
    <property type="match status" value="1"/>
</dbReference>
<dbReference type="RefSeq" id="WP_091528741.1">
    <property type="nucleotide sequence ID" value="NZ_FOLT01000003.1"/>
</dbReference>
<dbReference type="InterPro" id="IPR015883">
    <property type="entry name" value="Glyco_hydro_20_cat"/>
</dbReference>
<dbReference type="InterPro" id="IPR041063">
    <property type="entry name" value="Glyco_H_20C_C"/>
</dbReference>
<dbReference type="InterPro" id="IPR038901">
    <property type="entry name" value="HEXDC-like"/>
</dbReference>
<keyword evidence="6" id="KW-1185">Reference proteome</keyword>
<dbReference type="Gene3D" id="3.20.20.80">
    <property type="entry name" value="Glycosidases"/>
    <property type="match status" value="1"/>
</dbReference>